<protein>
    <submittedName>
        <fullName evidence="1">Uncharacterized protein</fullName>
    </submittedName>
</protein>
<dbReference type="RefSeq" id="WP_013283068.1">
    <property type="nucleotide sequence ID" value="NC_014390.1"/>
</dbReference>
<dbReference type="Proteomes" id="UP000001299">
    <property type="component" value="Plasmid pCY186"/>
</dbReference>
<keyword evidence="2" id="KW-1185">Reference proteome</keyword>
<geneLocation type="plasmid" evidence="1 2">
    <name>pCY186</name>
</geneLocation>
<reference evidence="1 2" key="1">
    <citation type="journal article" date="2010" name="PLoS ONE">
        <title>The glycobiome of the rumen bacterium Butyrivibrio proteoclasticus B316(T) highlights adaptation to a polysaccharide-rich environment.</title>
        <authorList>
            <person name="Kelly W.J."/>
            <person name="Leahy S.C."/>
            <person name="Altermann E."/>
            <person name="Yeoman C.J."/>
            <person name="Dunne J.C."/>
            <person name="Kong Z."/>
            <person name="Pacheco D.M."/>
            <person name="Li D."/>
            <person name="Noel S.J."/>
            <person name="Moon C.D."/>
            <person name="Cookson A.L."/>
            <person name="Attwood G.T."/>
        </authorList>
    </citation>
    <scope>NUCLEOTIDE SEQUENCE [LARGE SCALE GENOMIC DNA]</scope>
    <source>
        <strain evidence="2">ATCC 51982 / DSM 14932 / B316</strain>
        <plasmid evidence="2">Plasmid pCY186</plasmid>
    </source>
</reference>
<sequence length="152" mass="17901">MKIKYVSYTFPEGKKEYTPWNRMTFYDCRVVNIQTSEYKAGKRMSIEIEAPKLRKKYYLYAWSDEGIYAAIEKSGLKEGDLISCHTELSYYQNKDGRHCEAFKVVANDAYDSKIPENELFFKFMIIKRESNTSSQSKKSSYLSKNDILQKMI</sequence>
<gene>
    <name evidence="1" type="ordered locus">bpr_IV055</name>
</gene>
<evidence type="ECO:0000313" key="2">
    <source>
        <dbReference type="Proteomes" id="UP000001299"/>
    </source>
</evidence>
<organism evidence="1 2">
    <name type="scientific">Butyrivibrio proteoclasticus (strain ATCC 51982 / DSM 14932 / B316)</name>
    <name type="common">Clostridium proteoclasticum</name>
    <dbReference type="NCBI Taxonomy" id="515622"/>
    <lineage>
        <taxon>Bacteria</taxon>
        <taxon>Bacillati</taxon>
        <taxon>Bacillota</taxon>
        <taxon>Clostridia</taxon>
        <taxon>Lachnospirales</taxon>
        <taxon>Lachnospiraceae</taxon>
        <taxon>Butyrivibrio</taxon>
    </lineage>
</organism>
<keyword evidence="1" id="KW-0614">Plasmid</keyword>
<dbReference type="KEGG" id="bpb:bpr_IV055"/>
<dbReference type="EMBL" id="CP001813">
    <property type="protein sequence ID" value="ADL36420.1"/>
    <property type="molecule type" value="Genomic_DNA"/>
</dbReference>
<evidence type="ECO:0000313" key="1">
    <source>
        <dbReference type="EMBL" id="ADL36420.1"/>
    </source>
</evidence>
<dbReference type="HOGENOM" id="CLU_1718936_0_0_9"/>
<dbReference type="AlphaFoldDB" id="E0S4T8"/>
<name>E0S4T8_BUTPB</name>
<proteinExistence type="predicted"/>
<accession>E0S4T8</accession>